<evidence type="ECO:0000313" key="4">
    <source>
        <dbReference type="Proteomes" id="UP001162162"/>
    </source>
</evidence>
<dbReference type="Proteomes" id="UP001162162">
    <property type="component" value="Unassembled WGS sequence"/>
</dbReference>
<dbReference type="EMBL" id="JAPWTK010000005">
    <property type="protein sequence ID" value="KAJ8961549.1"/>
    <property type="molecule type" value="Genomic_DNA"/>
</dbReference>
<comment type="caution">
    <text evidence="3">The sequence shown here is derived from an EMBL/GenBank/DDBJ whole genome shotgun (WGS) entry which is preliminary data.</text>
</comment>
<sequence length="105" mass="12004">MNTDRTVISVKFNQDQSCFTCCMESGIRIYSVEPLVEKCHFDIDLVGSVSHCEMLFRTNLLAIVSGGSYQKFPDDVLLIYDDFTKKVYFGDNFCIIYSGCSIKER</sequence>
<keyword evidence="4" id="KW-1185">Reference proteome</keyword>
<accession>A0AAV8ZDV4</accession>
<evidence type="ECO:0000256" key="2">
    <source>
        <dbReference type="ARBA" id="ARBA00022737"/>
    </source>
</evidence>
<dbReference type="InterPro" id="IPR048720">
    <property type="entry name" value="PROPPIN"/>
</dbReference>
<evidence type="ECO:0000313" key="3">
    <source>
        <dbReference type="EMBL" id="KAJ8961549.1"/>
    </source>
</evidence>
<dbReference type="AlphaFoldDB" id="A0AAV8ZDV4"/>
<reference evidence="3" key="1">
    <citation type="journal article" date="2023" name="Insect Mol. Biol.">
        <title>Genome sequencing provides insights into the evolution of gene families encoding plant cell wall-degrading enzymes in longhorned beetles.</title>
        <authorList>
            <person name="Shin N.R."/>
            <person name="Okamura Y."/>
            <person name="Kirsch R."/>
            <person name="Pauchet Y."/>
        </authorList>
    </citation>
    <scope>NUCLEOTIDE SEQUENCE</scope>
    <source>
        <strain evidence="3">AMC_N1</strain>
    </source>
</reference>
<evidence type="ECO:0000256" key="1">
    <source>
        <dbReference type="ARBA" id="ARBA00022574"/>
    </source>
</evidence>
<proteinExistence type="predicted"/>
<name>A0AAV8ZDV4_9CUCU</name>
<gene>
    <name evidence="3" type="ORF">NQ318_014801</name>
</gene>
<keyword evidence="1" id="KW-0853">WD repeat</keyword>
<organism evidence="3 4">
    <name type="scientific">Aromia moschata</name>
    <dbReference type="NCBI Taxonomy" id="1265417"/>
    <lineage>
        <taxon>Eukaryota</taxon>
        <taxon>Metazoa</taxon>
        <taxon>Ecdysozoa</taxon>
        <taxon>Arthropoda</taxon>
        <taxon>Hexapoda</taxon>
        <taxon>Insecta</taxon>
        <taxon>Pterygota</taxon>
        <taxon>Neoptera</taxon>
        <taxon>Endopterygota</taxon>
        <taxon>Coleoptera</taxon>
        <taxon>Polyphaga</taxon>
        <taxon>Cucujiformia</taxon>
        <taxon>Chrysomeloidea</taxon>
        <taxon>Cerambycidae</taxon>
        <taxon>Cerambycinae</taxon>
        <taxon>Callichromatini</taxon>
        <taxon>Aromia</taxon>
    </lineage>
</organism>
<protein>
    <submittedName>
        <fullName evidence="3">Uncharacterized protein</fullName>
    </submittedName>
</protein>
<dbReference type="InterPro" id="IPR036322">
    <property type="entry name" value="WD40_repeat_dom_sf"/>
</dbReference>
<dbReference type="SUPFAM" id="SSF50978">
    <property type="entry name" value="WD40 repeat-like"/>
    <property type="match status" value="1"/>
</dbReference>
<dbReference type="PANTHER" id="PTHR11227">
    <property type="entry name" value="WD-REPEAT PROTEIN INTERACTING WITH PHOSPHOINOSIDES WIPI -RELATED"/>
    <property type="match status" value="1"/>
</dbReference>
<keyword evidence="2" id="KW-0677">Repeat</keyword>